<dbReference type="InterPro" id="IPR024975">
    <property type="entry name" value="NOV_C"/>
</dbReference>
<evidence type="ECO:0000313" key="3">
    <source>
        <dbReference type="Proteomes" id="UP000597617"/>
    </source>
</evidence>
<comment type="caution">
    <text evidence="2">The sequence shown here is derived from an EMBL/GenBank/DDBJ whole genome shotgun (WGS) entry which is preliminary data.</text>
</comment>
<proteinExistence type="predicted"/>
<reference evidence="2 3" key="1">
    <citation type="submission" date="2020-11" db="EMBL/GenBank/DDBJ databases">
        <authorList>
            <person name="Kim M.K."/>
        </authorList>
    </citation>
    <scope>NUCLEOTIDE SEQUENCE [LARGE SCALE GENOMIC DNA]</scope>
    <source>
        <strain evidence="2 3">BT683</strain>
    </source>
</reference>
<accession>A0ABS0IE41</accession>
<evidence type="ECO:0000313" key="2">
    <source>
        <dbReference type="EMBL" id="MBF9236613.1"/>
    </source>
</evidence>
<dbReference type="EMBL" id="JADQDQ010000002">
    <property type="protein sequence ID" value="MBF9236613.1"/>
    <property type="molecule type" value="Genomic_DNA"/>
</dbReference>
<protein>
    <submittedName>
        <fullName evidence="2">DUF3883 domain-containing protein</fullName>
    </submittedName>
</protein>
<organism evidence="2 3">
    <name type="scientific">Hymenobacter jeongseonensis</name>
    <dbReference type="NCBI Taxonomy" id="2791027"/>
    <lineage>
        <taxon>Bacteria</taxon>
        <taxon>Pseudomonadati</taxon>
        <taxon>Bacteroidota</taxon>
        <taxon>Cytophagia</taxon>
        <taxon>Cytophagales</taxon>
        <taxon>Hymenobacteraceae</taxon>
        <taxon>Hymenobacter</taxon>
    </lineage>
</organism>
<dbReference type="Proteomes" id="UP000597617">
    <property type="component" value="Unassembled WGS sequence"/>
</dbReference>
<dbReference type="RefSeq" id="WP_196281005.1">
    <property type="nucleotide sequence ID" value="NZ_JADQDQ010000002.1"/>
</dbReference>
<keyword evidence="3" id="KW-1185">Reference proteome</keyword>
<name>A0ABS0IE41_9BACT</name>
<sequence>MSHWSRVEVEAIVTTYFDMLAQELRGEPVNKKETNRQLIRLLSGRTLSSVEFKHANISAVLLELGYPYVDGYKPRSNYQELLREVVESRLSANKGLQVTVKNIVEQSVMVAIAPLDFDQAFVPAPARKPGVAPSSRSSVSHQQPRLGVNYLEREANNASLGKAGEQFVLEVEHARLWKAGYRRLAERIEHVSQTQGDGLGYDVLSFEETGQERPIEVKTTRFGAMTPFFASRNEVKVSGVLDNYQLYRVFGFGKAPKVFVLSGVLENSCTLEPIQYRASVG</sequence>
<evidence type="ECO:0000259" key="1">
    <source>
        <dbReference type="Pfam" id="PF13020"/>
    </source>
</evidence>
<gene>
    <name evidence="2" type="ORF">I2I05_04315</name>
</gene>
<dbReference type="Pfam" id="PF13020">
    <property type="entry name" value="NOV_C"/>
    <property type="match status" value="1"/>
</dbReference>
<feature type="domain" description="Protein NO VEIN C-terminal" evidence="1">
    <location>
        <begin position="164"/>
        <end position="260"/>
    </location>
</feature>